<evidence type="ECO:0000313" key="23">
    <source>
        <dbReference type="EMBL" id="VQC92787.1"/>
    </source>
</evidence>
<dbReference type="Proteomes" id="UP000040910">
    <property type="component" value="Unassembled WGS sequence"/>
</dbReference>
<evidence type="ECO:0000313" key="38">
    <source>
        <dbReference type="Proteomes" id="UP000298847"/>
    </source>
</evidence>
<dbReference type="Proteomes" id="UP000311381">
    <property type="component" value="Unassembled WGS sequence"/>
</dbReference>
<gene>
    <name evidence="15" type="ORF">A5N45_08600</name>
    <name evidence="18" type="ORF">AZJ28_00245</name>
    <name evidence="17" type="ORF">AZK02_02900</name>
    <name evidence="1" type="ORF">ERS019209_01274</name>
    <name evidence="2" type="ORF">ERS019316_01952</name>
    <name evidence="3" type="ORF">ERS020485_01292</name>
    <name evidence="5" type="ORF">ERS020924_01018</name>
    <name evidence="6" type="ORF">ERS021218_01367</name>
    <name evidence="4" type="ORF">ERS096071_01594</name>
    <name evidence="13" type="ORF">GM536_05630</name>
    <name evidence="14" type="ORF">GM537_07255</name>
    <name evidence="9" type="ORF">GM539_05760</name>
    <name evidence="10" type="ORF">GM540_04560</name>
    <name evidence="11" type="ORF">GM543_05510</name>
    <name evidence="12" type="ORF">GM544_03300</name>
    <name evidence="8" type="ORF">GM545_04870</name>
    <name evidence="16" type="ORF">NCTC13734_00636</name>
    <name evidence="7" type="ORF">RLG82_09435</name>
    <name evidence="26" type="ORF">SAMEA104154639_00183</name>
    <name evidence="19" type="ORF">SAMEA2627268_00334</name>
    <name evidence="22" type="ORF">SAMEA2696453_00462</name>
    <name evidence="20" type="ORF">SAMEA2783718_02204</name>
    <name evidence="29" type="ORF">SAMEA3171064_01323</name>
    <name evidence="21" type="ORF">SAMEA3353485_02138</name>
    <name evidence="23" type="ORF">SAMEA3354366_00410</name>
    <name evidence="24" type="ORF">SAMEA3381574_02126</name>
    <name evidence="27" type="ORF">SAMEA3389245_02135</name>
    <name evidence="25" type="ORF">SAMEA3390019_01870</name>
    <name evidence="28" type="ORF">SAMEA4038883_01985</name>
</gene>
<dbReference type="Proteomes" id="UP000315060">
    <property type="component" value="Unassembled WGS sequence"/>
</dbReference>
<dbReference type="EMBL" id="CABDQT010000014">
    <property type="protein sequence ID" value="VTH31510.1"/>
    <property type="molecule type" value="Genomic_DNA"/>
</dbReference>
<evidence type="ECO:0000313" key="9">
    <source>
        <dbReference type="EMBL" id="MTV62908.1"/>
    </source>
</evidence>
<dbReference type="Proteomes" id="UP000310818">
    <property type="component" value="Unassembled WGS sequence"/>
</dbReference>
<dbReference type="Proteomes" id="UP000045541">
    <property type="component" value="Unassembled WGS sequence"/>
</dbReference>
<dbReference type="PATRIC" id="fig|1313.13073.peg.567"/>
<evidence type="ECO:0000313" key="19">
    <source>
        <dbReference type="EMBL" id="VMC84918.1"/>
    </source>
</evidence>
<dbReference type="EMBL" id="CKLF01000040">
    <property type="protein sequence ID" value="CIV46258.1"/>
    <property type="molecule type" value="Genomic_DNA"/>
</dbReference>
<dbReference type="EMBL" id="WNHQ01000307">
    <property type="protein sequence ID" value="MTV73278.1"/>
    <property type="molecule type" value="Genomic_DNA"/>
</dbReference>
<evidence type="ECO:0000313" key="11">
    <source>
        <dbReference type="EMBL" id="MTV86978.1"/>
    </source>
</evidence>
<evidence type="ECO:0000313" key="7">
    <source>
        <dbReference type="EMBL" id="MDS8039188.1"/>
    </source>
</evidence>
<dbReference type="Proteomes" id="UP000405447">
    <property type="component" value="Unassembled WGS sequence"/>
</dbReference>
<evidence type="ECO:0000313" key="6">
    <source>
        <dbReference type="EMBL" id="COR67860.1"/>
    </source>
</evidence>
<evidence type="ECO:0000313" key="37">
    <source>
        <dbReference type="Proteomes" id="UP000254854"/>
    </source>
</evidence>
<evidence type="ECO:0000313" key="3">
    <source>
        <dbReference type="EMBL" id="CIY82950.1"/>
    </source>
</evidence>
<evidence type="ECO:0000313" key="45">
    <source>
        <dbReference type="Proteomes" id="UP000312530"/>
    </source>
</evidence>
<evidence type="ECO:0000313" key="8">
    <source>
        <dbReference type="EMBL" id="MTV42983.1"/>
    </source>
</evidence>
<dbReference type="EMBL" id="CAAULE010000003">
    <property type="protein sequence ID" value="VOG76885.1"/>
    <property type="molecule type" value="Genomic_DNA"/>
</dbReference>
<dbReference type="Proteomes" id="UP001184693">
    <property type="component" value="Unassembled WGS sequence"/>
</dbReference>
<name>A0A064BUY3_STREE</name>
<reference evidence="7" key="8">
    <citation type="submission" date="2023-06" db="EMBL/GenBank/DDBJ databases">
        <title>PCVPA Blantyre Malawi Pneumococcal carriage surveillance isolates.</title>
        <authorList>
            <person name="Obolski U."/>
            <person name="Swarthout T.D."/>
            <person name="Kalizang'Oma A."/>
            <person name="Mwalukomo T.S."/>
            <person name="Cave R."/>
            <person name="Brown C."/>
            <person name="Cornick J."/>
            <person name="Kamng'Ona A."/>
            <person name="Msefula J."/>
            <person name="French N."/>
            <person name="Hyderman R."/>
        </authorList>
    </citation>
    <scope>NUCLEOTIDE SEQUENCE</scope>
    <source>
        <strain evidence="7">BVY8TH</strain>
    </source>
</reference>
<dbReference type="Proteomes" id="UP000310997">
    <property type="component" value="Unassembled WGS sequence"/>
</dbReference>
<reference evidence="16 37" key="4">
    <citation type="submission" date="2018-06" db="EMBL/GenBank/DDBJ databases">
        <authorList>
            <consortium name="Pathogen Informatics"/>
            <person name="Doyle S."/>
        </authorList>
    </citation>
    <scope>NUCLEOTIDE SEQUENCE [LARGE SCALE GENOMIC DNA]</scope>
    <source>
        <strain evidence="16 37">NCTC13734</strain>
    </source>
</reference>
<evidence type="ECO:0000313" key="2">
    <source>
        <dbReference type="EMBL" id="CIV46258.1"/>
    </source>
</evidence>
<dbReference type="EMBL" id="CAASRX010000035">
    <property type="protein sequence ID" value="VNH06870.1"/>
    <property type="molecule type" value="Genomic_DNA"/>
</dbReference>
<evidence type="ECO:0000313" key="36">
    <source>
        <dbReference type="Proteomes" id="UP000214939"/>
    </source>
</evidence>
<evidence type="ECO:0000313" key="56">
    <source>
        <dbReference type="Proteomes" id="UP000483094"/>
    </source>
</evidence>
<organism evidence="18 48">
    <name type="scientific">Streptococcus pneumoniae</name>
    <dbReference type="NCBI Taxonomy" id="1313"/>
    <lineage>
        <taxon>Bacteria</taxon>
        <taxon>Bacillati</taxon>
        <taxon>Bacillota</taxon>
        <taxon>Bacilli</taxon>
        <taxon>Lactobacillales</taxon>
        <taxon>Streptococcaceae</taxon>
        <taxon>Streptococcus</taxon>
    </lineage>
</organism>
<dbReference type="EMBL" id="CAAXWD010000001">
    <property type="protein sequence ID" value="VQC92787.1"/>
    <property type="molecule type" value="Genomic_DNA"/>
</dbReference>
<evidence type="ECO:0000313" key="49">
    <source>
        <dbReference type="Proteomes" id="UP000318940"/>
    </source>
</evidence>
<evidence type="ECO:0000313" key="52">
    <source>
        <dbReference type="Proteomes" id="UP000467349"/>
    </source>
</evidence>
<evidence type="ECO:0000313" key="17">
    <source>
        <dbReference type="EMBL" id="TVW28016.1"/>
    </source>
</evidence>
<evidence type="ECO:0000313" key="1">
    <source>
        <dbReference type="EMBL" id="CEX64759.1"/>
    </source>
</evidence>
<dbReference type="Proteomes" id="UP000476212">
    <property type="component" value="Unassembled WGS sequence"/>
</dbReference>
<dbReference type="EMBL" id="UHFW01000006">
    <property type="protein sequence ID" value="SUN84745.1"/>
    <property type="molecule type" value="Genomic_DNA"/>
</dbReference>
<dbReference type="Proteomes" id="UP000483094">
    <property type="component" value="Unassembled WGS sequence"/>
</dbReference>
<evidence type="ECO:0000313" key="43">
    <source>
        <dbReference type="Proteomes" id="UP000311381"/>
    </source>
</evidence>
<dbReference type="Proteomes" id="UP000042967">
    <property type="component" value="Unassembled WGS sequence"/>
</dbReference>
<dbReference type="EMBL" id="CMWB01000031">
    <property type="protein sequence ID" value="CKJ24245.1"/>
    <property type="molecule type" value="Genomic_DNA"/>
</dbReference>
<dbReference type="EMBL" id="CABCSJ010000011">
    <property type="protein sequence ID" value="VST75599.1"/>
    <property type="molecule type" value="Genomic_DNA"/>
</dbReference>
<evidence type="ECO:0000313" key="15">
    <source>
        <dbReference type="EMBL" id="OYL26903.1"/>
    </source>
</evidence>
<evidence type="ECO:0000313" key="4">
    <source>
        <dbReference type="EMBL" id="CKJ24245.1"/>
    </source>
</evidence>
<dbReference type="EMBL" id="WNHX01000019">
    <property type="protein sequence ID" value="MTV86978.1"/>
    <property type="molecule type" value="Genomic_DNA"/>
</dbReference>
<evidence type="ECO:0000313" key="31">
    <source>
        <dbReference type="Proteomes" id="UP000042512"/>
    </source>
</evidence>
<dbReference type="Proteomes" id="UP000437160">
    <property type="component" value="Unassembled WGS sequence"/>
</dbReference>
<evidence type="ECO:0000313" key="42">
    <source>
        <dbReference type="Proteomes" id="UP000310997"/>
    </source>
</evidence>
<dbReference type="AlphaFoldDB" id="A0A064BUY3"/>
<evidence type="ECO:0000313" key="25">
    <source>
        <dbReference type="EMBL" id="VSC33665.1"/>
    </source>
</evidence>
<evidence type="ECO:0000313" key="21">
    <source>
        <dbReference type="EMBL" id="VNH06870.1"/>
    </source>
</evidence>
<dbReference type="EMBL" id="CKRE01000016">
    <property type="protein sequence ID" value="CIY82950.1"/>
    <property type="molecule type" value="Genomic_DNA"/>
</dbReference>
<accession>A0A064BUY3</accession>
<evidence type="ECO:0000313" key="5">
    <source>
        <dbReference type="EMBL" id="COA12876.1"/>
    </source>
</evidence>
<evidence type="ECO:0000313" key="55">
    <source>
        <dbReference type="Proteomes" id="UP000476212"/>
    </source>
</evidence>
<dbReference type="Proteomes" id="UP000304540">
    <property type="component" value="Unassembled WGS sequence"/>
</dbReference>
<reference evidence="38 39" key="5">
    <citation type="submission" date="2019-04" db="EMBL/GenBank/DDBJ databases">
        <authorList>
            <consortium name="Pathogen Informatics"/>
        </authorList>
    </citation>
    <scope>NUCLEOTIDE SEQUENCE [LARGE SCALE GENOMIC DNA]</scope>
    <source>
        <strain evidence="29 46">GPSC129</strain>
        <strain evidence="25 44">GPSC148</strain>
        <strain evidence="21 40">GPSC211</strain>
        <strain evidence="23 38">GPSC22</strain>
        <strain evidence="24 39">GPSC232</strain>
        <strain evidence="26 47">GPSC38</strain>
        <strain evidence="43 45">GPSC47</strain>
        <strain evidence="27 50">GPSC535</strain>
        <strain evidence="20 41">GPSC54</strain>
        <strain evidence="28 42">GPSC559</strain>
    </source>
</reference>
<evidence type="ECO:0000313" key="26">
    <source>
        <dbReference type="EMBL" id="VSJ50548.1"/>
    </source>
</evidence>
<evidence type="ECO:0000313" key="12">
    <source>
        <dbReference type="EMBL" id="MTV89547.1"/>
    </source>
</evidence>
<dbReference type="Proteomes" id="UP000046095">
    <property type="component" value="Unassembled WGS sequence"/>
</dbReference>
<dbReference type="Proteomes" id="UP000474228">
    <property type="component" value="Unassembled WGS sequence"/>
</dbReference>
<evidence type="ECO:0000313" key="41">
    <source>
        <dbReference type="Proteomes" id="UP000310822"/>
    </source>
</evidence>
<evidence type="ECO:0000313" key="33">
    <source>
        <dbReference type="Proteomes" id="UP000045541"/>
    </source>
</evidence>
<evidence type="ECO:0000313" key="54">
    <source>
        <dbReference type="Proteomes" id="UP000474228"/>
    </source>
</evidence>
<dbReference type="Proteomes" id="UP000312530">
    <property type="component" value="Unassembled WGS sequence"/>
</dbReference>
<dbReference type="EMBL" id="VMVH01000030">
    <property type="protein sequence ID" value="TVW28016.1"/>
    <property type="molecule type" value="Genomic_DNA"/>
</dbReference>
<evidence type="ECO:0000313" key="40">
    <source>
        <dbReference type="Proteomes" id="UP000310818"/>
    </source>
</evidence>
<dbReference type="Proteomes" id="UP000214939">
    <property type="component" value="Unassembled WGS sequence"/>
</dbReference>
<reference evidence="30 31" key="1">
    <citation type="submission" date="2015-03" db="EMBL/GenBank/DDBJ databases">
        <authorList>
            <consortium name="Pathogen Informatics"/>
            <person name="Murphy D."/>
        </authorList>
    </citation>
    <scope>NUCLEOTIDE SEQUENCE [LARGE SCALE GENOMIC DNA]</scope>
    <source>
        <strain evidence="4 33">0310</strain>
        <strain evidence="5 32">SMRU1414</strain>
        <strain evidence="2">SMRU158</strain>
        <strain evidence="1">SMRU51</strain>
        <strain evidence="3 31">SMRU975</strain>
        <strain evidence="30 35">type strain: N</strain>
    </source>
</reference>
<evidence type="ECO:0000313" key="51">
    <source>
        <dbReference type="Proteomes" id="UP000437160"/>
    </source>
</evidence>
<evidence type="ECO:0000313" key="48">
    <source>
        <dbReference type="Proteomes" id="UP000315060"/>
    </source>
</evidence>
<dbReference type="EMBL" id="VMYC01000005">
    <property type="protein sequence ID" value="TVX73046.1"/>
    <property type="molecule type" value="Genomic_DNA"/>
</dbReference>
<dbReference type="EMBL" id="WNIB01000010">
    <property type="protein sequence ID" value="MTV89547.1"/>
    <property type="molecule type" value="Genomic_DNA"/>
</dbReference>
<evidence type="ECO:0000313" key="32">
    <source>
        <dbReference type="Proteomes" id="UP000042967"/>
    </source>
</evidence>
<evidence type="ECO:0000313" key="46">
    <source>
        <dbReference type="Proteomes" id="UP000314107"/>
    </source>
</evidence>
<evidence type="ECO:0000313" key="10">
    <source>
        <dbReference type="EMBL" id="MTV73278.1"/>
    </source>
</evidence>
<evidence type="ECO:0000313" key="27">
    <source>
        <dbReference type="EMBL" id="VST75599.1"/>
    </source>
</evidence>
<dbReference type="Proteomes" id="UP000298847">
    <property type="component" value="Unassembled WGS sequence"/>
</dbReference>
<dbReference type="EMBL" id="WNHU01000020">
    <property type="protein sequence ID" value="MTV42983.1"/>
    <property type="molecule type" value="Genomic_DNA"/>
</dbReference>
<protein>
    <submittedName>
        <fullName evidence="18">Cell envelope</fullName>
    </submittedName>
</protein>
<dbReference type="Proteomes" id="UP000314170">
    <property type="component" value="Unassembled WGS sequence"/>
</dbReference>
<evidence type="ECO:0000313" key="35">
    <source>
        <dbReference type="Proteomes" id="UP000048507"/>
    </source>
</evidence>
<dbReference type="EMBL" id="CAASIK010000021">
    <property type="protein sequence ID" value="VNB70984.1"/>
    <property type="molecule type" value="Genomic_DNA"/>
</dbReference>
<dbReference type="EMBL" id="CABBZR010000001">
    <property type="protein sequence ID" value="VSJ50548.1"/>
    <property type="molecule type" value="Genomic_DNA"/>
</dbReference>
<reference evidence="15 36" key="3">
    <citation type="submission" date="2017-07" db="EMBL/GenBank/DDBJ databases">
        <title>Invasive disease caused simultaneously by more than one serotype of Streptococcus pneumoniae, South Africa.</title>
        <authorList>
            <person name="Ndlangisa K."/>
            <person name="Du Plessis M."/>
            <person name="Von Gottberg A."/>
        </authorList>
    </citation>
    <scope>NUCLEOTIDE SEQUENCE [LARGE SCALE GENOMIC DNA]</scope>
    <source>
        <strain evidence="15 36">8227-15B</strain>
    </source>
</reference>
<dbReference type="EMBL" id="CABDLL010000016">
    <property type="protein sequence ID" value="VTE41730.1"/>
    <property type="molecule type" value="Genomic_DNA"/>
</dbReference>
<evidence type="ECO:0000313" key="44">
    <source>
        <dbReference type="Proteomes" id="UP000311674"/>
    </source>
</evidence>
<dbReference type="Proteomes" id="UP000469505">
    <property type="component" value="Unassembled WGS sequence"/>
</dbReference>
<evidence type="ECO:0000313" key="50">
    <source>
        <dbReference type="Proteomes" id="UP000405447"/>
    </source>
</evidence>
<dbReference type="Proteomes" id="UP000042512">
    <property type="component" value="Unassembled WGS sequence"/>
</dbReference>
<evidence type="ECO:0000313" key="28">
    <source>
        <dbReference type="EMBL" id="VTE41730.1"/>
    </source>
</evidence>
<evidence type="ECO:0000313" key="18">
    <source>
        <dbReference type="EMBL" id="TVX73046.1"/>
    </source>
</evidence>
<evidence type="ECO:0000313" key="24">
    <source>
        <dbReference type="EMBL" id="VRI38035.1"/>
    </source>
</evidence>
<evidence type="ECO:0000313" key="16">
    <source>
        <dbReference type="EMBL" id="SUN84745.1"/>
    </source>
</evidence>
<reference evidence="51 52" key="7">
    <citation type="submission" date="2019-11" db="EMBL/GenBank/DDBJ databases">
        <title>Growth characteristics of pneumococcus vary with the chemical composition of the capsule and with environmental conditions.</title>
        <authorList>
            <person name="Tothpal A."/>
            <person name="Desobry K."/>
            <person name="Joshi S."/>
            <person name="Wyllie A.L."/>
            <person name="Weinberger D.M."/>
        </authorList>
    </citation>
    <scope>NUCLEOTIDE SEQUENCE [LARGE SCALE GENOMIC DNA]</scope>
    <source>
        <strain evidence="8">Pnumococcus09N</strain>
        <strain evidence="52">pnumococcus09N</strain>
        <strain evidence="12">Pnumococcus15C</strain>
        <strain evidence="55">pnumococcus15C</strain>
        <strain evidence="10">Pnumococcus19F</strain>
        <strain evidence="51 56">pnumococcus19F</strain>
        <strain evidence="9">Pnumococcus22F</strain>
        <strain evidence="54">pnumococcus22F</strain>
        <strain evidence="57">pnumococcus23A</strain>
        <strain evidence="14">Pnumococcus23A</strain>
        <strain evidence="53">pnumococcus35B</strain>
        <strain evidence="11">Pnumococcus35B</strain>
    </source>
</reference>
<dbReference type="EMBL" id="CABBMN010000016">
    <property type="protein sequence ID" value="VSC33665.1"/>
    <property type="molecule type" value="Genomic_DNA"/>
</dbReference>
<evidence type="ECO:0000313" key="34">
    <source>
        <dbReference type="Proteomes" id="UP000046095"/>
    </source>
</evidence>
<dbReference type="Proteomes" id="UP000254854">
    <property type="component" value="Unassembled WGS sequence"/>
</dbReference>
<dbReference type="EMBL" id="CQVU01000007">
    <property type="protein sequence ID" value="COA12876.1"/>
    <property type="molecule type" value="Genomic_DNA"/>
</dbReference>
<dbReference type="Proteomes" id="UP000490982">
    <property type="component" value="Unassembled WGS sequence"/>
</dbReference>
<evidence type="ECO:0000313" key="30">
    <source>
        <dbReference type="Proteomes" id="UP000040910"/>
    </source>
</evidence>
<evidence type="ECO:0000313" key="47">
    <source>
        <dbReference type="Proteomes" id="UP000314170"/>
    </source>
</evidence>
<dbReference type="Proteomes" id="UP000314107">
    <property type="component" value="Unassembled WGS sequence"/>
</dbReference>
<dbReference type="Proteomes" id="UP000310822">
    <property type="component" value="Unassembled WGS sequence"/>
</dbReference>
<dbReference type="EMBL" id="NNBW01000136">
    <property type="protein sequence ID" value="OYL26903.1"/>
    <property type="molecule type" value="Genomic_DNA"/>
</dbReference>
<dbReference type="Proteomes" id="UP000048507">
    <property type="component" value="Unassembled WGS sequence"/>
</dbReference>
<dbReference type="EMBL" id="JAVPGZ010000225">
    <property type="protein sequence ID" value="MDS8039188.1"/>
    <property type="molecule type" value="Genomic_DNA"/>
</dbReference>
<sequence length="49" mass="5881">MEKFNFKNNIGQENKLLQIEIYKFTNFCKLQNYTSVNIFSKDIFEAIVN</sequence>
<evidence type="ECO:0000313" key="29">
    <source>
        <dbReference type="EMBL" id="VTH31510.1"/>
    </source>
</evidence>
<evidence type="ECO:0000313" key="39">
    <source>
        <dbReference type="Proteomes" id="UP000304540"/>
    </source>
</evidence>
<dbReference type="EMBL" id="CRVC01000016">
    <property type="protein sequence ID" value="COR67860.1"/>
    <property type="molecule type" value="Genomic_DNA"/>
</dbReference>
<dbReference type="EMBL" id="WNIA01000023">
    <property type="protein sequence ID" value="MTV98569.1"/>
    <property type="molecule type" value="Genomic_DNA"/>
</dbReference>
<evidence type="ECO:0000313" key="22">
    <source>
        <dbReference type="EMBL" id="VOG76885.1"/>
    </source>
</evidence>
<dbReference type="EMBL" id="WNHJ01000017">
    <property type="protein sequence ID" value="MTV62908.1"/>
    <property type="molecule type" value="Genomic_DNA"/>
</dbReference>
<reference evidence="48 49" key="6">
    <citation type="submission" date="2019-07" db="EMBL/GenBank/DDBJ databases">
        <authorList>
            <person name="Mohale T."/>
        </authorList>
    </citation>
    <scope>NUCLEOTIDE SEQUENCE [LARGE SCALE GENOMIC DNA]</scope>
    <source>
        <strain evidence="17 49">NTPn 189</strain>
        <strain evidence="18 48">NTPn 59</strain>
    </source>
</reference>
<dbReference type="EMBL" id="CFFA01000014">
    <property type="protein sequence ID" value="CEX64759.1"/>
    <property type="molecule type" value="Genomic_DNA"/>
</dbReference>
<dbReference type="EMBL" id="WNHS01000026">
    <property type="protein sequence ID" value="MTW24641.1"/>
    <property type="molecule type" value="Genomic_DNA"/>
</dbReference>
<evidence type="ECO:0000313" key="14">
    <source>
        <dbReference type="EMBL" id="MTW24641.1"/>
    </source>
</evidence>
<proteinExistence type="predicted"/>
<dbReference type="RefSeq" id="WP_000410533.1">
    <property type="nucleotide sequence ID" value="NZ_AP017971.1"/>
</dbReference>
<dbReference type="Proteomes" id="UP000311674">
    <property type="component" value="Unassembled WGS sequence"/>
</dbReference>
<dbReference type="Proteomes" id="UP000467349">
    <property type="component" value="Unassembled WGS sequence"/>
</dbReference>
<dbReference type="EMBL" id="CABABW010000036">
    <property type="protein sequence ID" value="VRI38035.1"/>
    <property type="molecule type" value="Genomic_DNA"/>
</dbReference>
<dbReference type="Proteomes" id="UP000318940">
    <property type="component" value="Unassembled WGS sequence"/>
</dbReference>
<evidence type="ECO:0000313" key="57">
    <source>
        <dbReference type="Proteomes" id="UP000490982"/>
    </source>
</evidence>
<evidence type="ECO:0000313" key="53">
    <source>
        <dbReference type="Proteomes" id="UP000469505"/>
    </source>
</evidence>
<reference evidence="6 34" key="2">
    <citation type="submission" date="2015-03" db="EMBL/GenBank/DDBJ databases">
        <authorList>
            <person name="Murphy D."/>
        </authorList>
    </citation>
    <scope>NUCLEOTIDE SEQUENCE [LARGE SCALE GENOMIC DNA]</scope>
    <source>
        <strain evidence="6 34">SMRU1708</strain>
    </source>
</reference>
<evidence type="ECO:0000313" key="20">
    <source>
        <dbReference type="EMBL" id="VNB70984.1"/>
    </source>
</evidence>
<dbReference type="EMBL" id="CAAQRO010000002">
    <property type="protein sequence ID" value="VMC84918.1"/>
    <property type="molecule type" value="Genomic_DNA"/>
</dbReference>
<evidence type="ECO:0000313" key="13">
    <source>
        <dbReference type="EMBL" id="MTV98569.1"/>
    </source>
</evidence>
<dbReference type="GeneID" id="70537719"/>